<evidence type="ECO:0000313" key="3">
    <source>
        <dbReference type="Proteomes" id="UP000320653"/>
    </source>
</evidence>
<dbReference type="Proteomes" id="UP000320653">
    <property type="component" value="Unassembled WGS sequence"/>
</dbReference>
<name>A0A561Q808_9HYPH</name>
<feature type="region of interest" description="Disordered" evidence="1">
    <location>
        <begin position="1"/>
        <end position="22"/>
    </location>
</feature>
<dbReference type="SUPFAM" id="SSF102198">
    <property type="entry name" value="Putative cyclase"/>
    <property type="match status" value="1"/>
</dbReference>
<dbReference type="AlphaFoldDB" id="A0A561Q808"/>
<comment type="caution">
    <text evidence="2">The sequence shown here is derived from an EMBL/GenBank/DDBJ whole genome shotgun (WGS) entry which is preliminary data.</text>
</comment>
<evidence type="ECO:0000256" key="1">
    <source>
        <dbReference type="SAM" id="MobiDB-lite"/>
    </source>
</evidence>
<reference evidence="2 3" key="1">
    <citation type="submission" date="2019-06" db="EMBL/GenBank/DDBJ databases">
        <title>Sorghum-associated microbial communities from plants grown in Nebraska, USA.</title>
        <authorList>
            <person name="Schachtman D."/>
        </authorList>
    </citation>
    <scope>NUCLEOTIDE SEQUENCE [LARGE SCALE GENOMIC DNA]</scope>
    <source>
        <strain evidence="2 3">1225</strain>
    </source>
</reference>
<dbReference type="EMBL" id="VIWP01000014">
    <property type="protein sequence ID" value="TWF46495.1"/>
    <property type="molecule type" value="Genomic_DNA"/>
</dbReference>
<dbReference type="GO" id="GO:0004061">
    <property type="term" value="F:arylformamidase activity"/>
    <property type="evidence" value="ECO:0007669"/>
    <property type="project" value="InterPro"/>
</dbReference>
<dbReference type="Pfam" id="PF04199">
    <property type="entry name" value="Cyclase"/>
    <property type="match status" value="1"/>
</dbReference>
<organism evidence="2 3">
    <name type="scientific">Neorhizobium alkalisoli</name>
    <dbReference type="NCBI Taxonomy" id="528178"/>
    <lineage>
        <taxon>Bacteria</taxon>
        <taxon>Pseudomonadati</taxon>
        <taxon>Pseudomonadota</taxon>
        <taxon>Alphaproteobacteria</taxon>
        <taxon>Hyphomicrobiales</taxon>
        <taxon>Rhizobiaceae</taxon>
        <taxon>Rhizobium/Agrobacterium group</taxon>
        <taxon>Neorhizobium</taxon>
    </lineage>
</organism>
<dbReference type="Gene3D" id="3.50.30.50">
    <property type="entry name" value="Putative cyclase"/>
    <property type="match status" value="1"/>
</dbReference>
<gene>
    <name evidence="2" type="ORF">FHW37_11464</name>
</gene>
<dbReference type="InterPro" id="IPR037175">
    <property type="entry name" value="KFase_sf"/>
</dbReference>
<evidence type="ECO:0000313" key="2">
    <source>
        <dbReference type="EMBL" id="TWF46495.1"/>
    </source>
</evidence>
<dbReference type="PANTHER" id="PTHR34861">
    <property type="match status" value="1"/>
</dbReference>
<sequence length="347" mass="38282">MNDMPRWKNRPEGSNWGDFGPDDQIGRLNLVTPDKVLAAVREVREGRSFCLSLPLDFPGGTAINASRKPPEVQPVMDQGRPNMNFPYSCNNPHHLDVLCDDQVLLTLQYSTQWDSLAHIGQEFDADGDGVAELVYYNGFRGGTHISGPADHQTGGDSGAPSGARALGIEKMAETSVQGRGVMIDFKAHFGEERVYVNYDQLMRVLEADKVVIEKGDFVCFRTGFDEMLLSMNRQPDAKKLRSSFAALDGRDERIHRWIEETGLVALIADNIAVEATPAKASTADRFTALPLHEVCLFKLGVYLGEFWLLSPLADWLRERGRSRFLLTAPPLRLPGAVGSPATPVATV</sequence>
<proteinExistence type="predicted"/>
<dbReference type="InterPro" id="IPR007325">
    <property type="entry name" value="KFase/CYL"/>
</dbReference>
<feature type="compositionally biased region" description="Basic and acidic residues" evidence="1">
    <location>
        <begin position="1"/>
        <end position="11"/>
    </location>
</feature>
<keyword evidence="3" id="KW-1185">Reference proteome</keyword>
<dbReference type="GO" id="GO:0019441">
    <property type="term" value="P:L-tryptophan catabolic process to kynurenine"/>
    <property type="evidence" value="ECO:0007669"/>
    <property type="project" value="InterPro"/>
</dbReference>
<accession>A0A561Q808</accession>
<protein>
    <submittedName>
        <fullName evidence="2">Kynurenine formamidase</fullName>
    </submittedName>
</protein>
<dbReference type="PANTHER" id="PTHR34861:SF10">
    <property type="entry name" value="CYCLASE"/>
    <property type="match status" value="1"/>
</dbReference>